<sequence>MATINVDANENLEKAIKRFKRMVEKEGIIREYKKREYYEKPSTIQNRKNKTLQRKMMKKSRKSHDSRSAY</sequence>
<dbReference type="eggNOG" id="COG0828">
    <property type="taxonomic scope" value="Bacteria"/>
</dbReference>
<organism evidence="8 9">
    <name type="scientific">Treponema saccharophilum DSM 2985</name>
    <dbReference type="NCBI Taxonomy" id="907348"/>
    <lineage>
        <taxon>Bacteria</taxon>
        <taxon>Pseudomonadati</taxon>
        <taxon>Spirochaetota</taxon>
        <taxon>Spirochaetia</taxon>
        <taxon>Spirochaetales</taxon>
        <taxon>Treponemataceae</taxon>
        <taxon>Treponema</taxon>
    </lineage>
</organism>
<dbReference type="PANTHER" id="PTHR21109:SF22">
    <property type="entry name" value="SMALL RIBOSOMAL SUBUNIT PROTEIN BS21"/>
    <property type="match status" value="1"/>
</dbReference>
<reference evidence="8 9" key="1">
    <citation type="submission" date="2011-09" db="EMBL/GenBank/DDBJ databases">
        <title>The draft genome of Treponema saccharophilum DSM 2985.</title>
        <authorList>
            <consortium name="US DOE Joint Genome Institute (JGI-PGF)"/>
            <person name="Lucas S."/>
            <person name="Copeland A."/>
            <person name="Lapidus A."/>
            <person name="Glavina del Rio T."/>
            <person name="Dalin E."/>
            <person name="Tice H."/>
            <person name="Bruce D."/>
            <person name="Goodwin L."/>
            <person name="Pitluck S."/>
            <person name="Peters L."/>
            <person name="Kyrpides N."/>
            <person name="Mavromatis K."/>
            <person name="Ivanova N."/>
            <person name="Markowitz V."/>
            <person name="Cheng J.-F."/>
            <person name="Hugenholtz P."/>
            <person name="Woyke T."/>
            <person name="Wu D."/>
            <person name="Gronow S."/>
            <person name="Wellnitz S."/>
            <person name="Brambilla E."/>
            <person name="Klenk H.-P."/>
            <person name="Eisen J.A."/>
        </authorList>
    </citation>
    <scope>NUCLEOTIDE SEQUENCE [LARGE SCALE GENOMIC DNA]</scope>
    <source>
        <strain evidence="8 9">DSM 2985</strain>
    </source>
</reference>
<evidence type="ECO:0000256" key="3">
    <source>
        <dbReference type="ARBA" id="ARBA00023274"/>
    </source>
</evidence>
<dbReference type="InterPro" id="IPR018278">
    <property type="entry name" value="Ribosomal_bS21_CS"/>
</dbReference>
<dbReference type="PROSITE" id="PS01181">
    <property type="entry name" value="RIBOSOMAL_S21"/>
    <property type="match status" value="1"/>
</dbReference>
<proteinExistence type="inferred from homology"/>
<dbReference type="PRINTS" id="PR00976">
    <property type="entry name" value="RIBOSOMALS21"/>
</dbReference>
<evidence type="ECO:0000256" key="1">
    <source>
        <dbReference type="ARBA" id="ARBA00006640"/>
    </source>
</evidence>
<accession>H7EJT2</accession>
<keyword evidence="3 5" id="KW-0687">Ribonucleoprotein</keyword>
<evidence type="ECO:0000256" key="2">
    <source>
        <dbReference type="ARBA" id="ARBA00022980"/>
    </source>
</evidence>
<evidence type="ECO:0000313" key="8">
    <source>
        <dbReference type="EMBL" id="EIC02202.1"/>
    </source>
</evidence>
<dbReference type="EMBL" id="AGRW01000042">
    <property type="protein sequence ID" value="EIC02202.1"/>
    <property type="molecule type" value="Genomic_DNA"/>
</dbReference>
<feature type="region of interest" description="Disordered" evidence="7">
    <location>
        <begin position="40"/>
        <end position="70"/>
    </location>
</feature>
<evidence type="ECO:0000256" key="5">
    <source>
        <dbReference type="HAMAP-Rule" id="MF_00358"/>
    </source>
</evidence>
<dbReference type="PATRIC" id="fig|907348.3.peg.1129"/>
<dbReference type="GO" id="GO:0005840">
    <property type="term" value="C:ribosome"/>
    <property type="evidence" value="ECO:0007669"/>
    <property type="project" value="UniProtKB-KW"/>
</dbReference>
<dbReference type="OrthoDB" id="9799244at2"/>
<evidence type="ECO:0000256" key="7">
    <source>
        <dbReference type="SAM" id="MobiDB-lite"/>
    </source>
</evidence>
<evidence type="ECO:0000256" key="6">
    <source>
        <dbReference type="RuleBase" id="RU000667"/>
    </source>
</evidence>
<dbReference type="GO" id="GO:0006412">
    <property type="term" value="P:translation"/>
    <property type="evidence" value="ECO:0007669"/>
    <property type="project" value="UniProtKB-UniRule"/>
</dbReference>
<dbReference type="PANTHER" id="PTHR21109">
    <property type="entry name" value="MITOCHONDRIAL 28S RIBOSOMAL PROTEIN S21"/>
    <property type="match status" value="1"/>
</dbReference>
<dbReference type="Proteomes" id="UP000003571">
    <property type="component" value="Unassembled WGS sequence"/>
</dbReference>
<evidence type="ECO:0000256" key="4">
    <source>
        <dbReference type="ARBA" id="ARBA00035135"/>
    </source>
</evidence>
<gene>
    <name evidence="5" type="primary">rpsU</name>
    <name evidence="8" type="ORF">TresaDRAFT_2182</name>
</gene>
<dbReference type="Pfam" id="PF01165">
    <property type="entry name" value="Ribosomal_S21"/>
    <property type="match status" value="1"/>
</dbReference>
<keyword evidence="9" id="KW-1185">Reference proteome</keyword>
<comment type="caution">
    <text evidence="8">The sequence shown here is derived from an EMBL/GenBank/DDBJ whole genome shotgun (WGS) entry which is preliminary data.</text>
</comment>
<dbReference type="RefSeq" id="WP_002703606.1">
    <property type="nucleotide sequence ID" value="NZ_AGRW01000042.1"/>
</dbReference>
<dbReference type="HAMAP" id="MF_00358">
    <property type="entry name" value="Ribosomal_bS21"/>
    <property type="match status" value="1"/>
</dbReference>
<dbReference type="NCBIfam" id="TIGR00030">
    <property type="entry name" value="S21p"/>
    <property type="match status" value="1"/>
</dbReference>
<feature type="compositionally biased region" description="Basic residues" evidence="7">
    <location>
        <begin position="47"/>
        <end position="62"/>
    </location>
</feature>
<dbReference type="InterPro" id="IPR038380">
    <property type="entry name" value="Ribosomal_bS21_sf"/>
</dbReference>
<dbReference type="GO" id="GO:1990904">
    <property type="term" value="C:ribonucleoprotein complex"/>
    <property type="evidence" value="ECO:0007669"/>
    <property type="project" value="UniProtKB-KW"/>
</dbReference>
<evidence type="ECO:0000313" key="9">
    <source>
        <dbReference type="Proteomes" id="UP000003571"/>
    </source>
</evidence>
<dbReference type="STRING" id="907348.TresaDRAFT_2182"/>
<dbReference type="AlphaFoldDB" id="H7EJT2"/>
<dbReference type="Gene3D" id="1.20.5.1150">
    <property type="entry name" value="Ribosomal protein S8"/>
    <property type="match status" value="1"/>
</dbReference>
<dbReference type="GO" id="GO:0003735">
    <property type="term" value="F:structural constituent of ribosome"/>
    <property type="evidence" value="ECO:0007669"/>
    <property type="project" value="InterPro"/>
</dbReference>
<protein>
    <recommendedName>
        <fullName evidence="4 5">Small ribosomal subunit protein bS21</fullName>
    </recommendedName>
</protein>
<comment type="similarity">
    <text evidence="1 5 6">Belongs to the bacterial ribosomal protein bS21 family.</text>
</comment>
<keyword evidence="2 5" id="KW-0689">Ribosomal protein</keyword>
<dbReference type="InterPro" id="IPR001911">
    <property type="entry name" value="Ribosomal_bS21"/>
</dbReference>
<name>H7EJT2_9SPIR</name>